<name>A0ABQ4DH41_9CELL</name>
<evidence type="ECO:0000313" key="4">
    <source>
        <dbReference type="Proteomes" id="UP000614741"/>
    </source>
</evidence>
<feature type="signal peptide" evidence="2">
    <location>
        <begin position="1"/>
        <end position="24"/>
    </location>
</feature>
<feature type="chain" id="PRO_5045554780" description="Lipoprotein" evidence="2">
    <location>
        <begin position="25"/>
        <end position="196"/>
    </location>
</feature>
<gene>
    <name evidence="3" type="ORF">Cph01nite_04120</name>
</gene>
<feature type="region of interest" description="Disordered" evidence="1">
    <location>
        <begin position="176"/>
        <end position="196"/>
    </location>
</feature>
<reference evidence="3 4" key="1">
    <citation type="submission" date="2021-01" db="EMBL/GenBank/DDBJ databases">
        <title>Whole genome shotgun sequence of Cellulomonas phragmiteti NBRC 110785.</title>
        <authorList>
            <person name="Komaki H."/>
            <person name="Tamura T."/>
        </authorList>
    </citation>
    <scope>NUCLEOTIDE SEQUENCE [LARGE SCALE GENOMIC DNA]</scope>
    <source>
        <strain evidence="3 4">NBRC 110785</strain>
    </source>
</reference>
<keyword evidence="4" id="KW-1185">Reference proteome</keyword>
<protein>
    <recommendedName>
        <fullName evidence="5">Lipoprotein</fullName>
    </recommendedName>
</protein>
<evidence type="ECO:0000256" key="1">
    <source>
        <dbReference type="SAM" id="MobiDB-lite"/>
    </source>
</evidence>
<dbReference type="RefSeq" id="WP_203670719.1">
    <property type="nucleotide sequence ID" value="NZ_BONP01000002.1"/>
</dbReference>
<dbReference type="InterPro" id="IPR027304">
    <property type="entry name" value="Trigger_fact/SurA_dom_sf"/>
</dbReference>
<evidence type="ECO:0000256" key="2">
    <source>
        <dbReference type="SAM" id="SignalP"/>
    </source>
</evidence>
<dbReference type="EMBL" id="BONP01000002">
    <property type="protein sequence ID" value="GIG38650.1"/>
    <property type="molecule type" value="Genomic_DNA"/>
</dbReference>
<accession>A0ABQ4DH41</accession>
<dbReference type="PROSITE" id="PS51257">
    <property type="entry name" value="PROKAR_LIPOPROTEIN"/>
    <property type="match status" value="1"/>
</dbReference>
<keyword evidence="2" id="KW-0732">Signal</keyword>
<evidence type="ECO:0008006" key="5">
    <source>
        <dbReference type="Google" id="ProtNLM"/>
    </source>
</evidence>
<evidence type="ECO:0000313" key="3">
    <source>
        <dbReference type="EMBL" id="GIG38650.1"/>
    </source>
</evidence>
<comment type="caution">
    <text evidence="3">The sequence shown here is derived from an EMBL/GenBank/DDBJ whole genome shotgun (WGS) entry which is preliminary data.</text>
</comment>
<dbReference type="SUPFAM" id="SSF109998">
    <property type="entry name" value="Triger factor/SurA peptide-binding domain-like"/>
    <property type="match status" value="1"/>
</dbReference>
<proteinExistence type="predicted"/>
<organism evidence="3 4">
    <name type="scientific">Cellulomonas phragmiteti</name>
    <dbReference type="NCBI Taxonomy" id="478780"/>
    <lineage>
        <taxon>Bacteria</taxon>
        <taxon>Bacillati</taxon>
        <taxon>Actinomycetota</taxon>
        <taxon>Actinomycetes</taxon>
        <taxon>Micrococcales</taxon>
        <taxon>Cellulomonadaceae</taxon>
        <taxon>Cellulomonas</taxon>
    </lineage>
</organism>
<sequence length="196" mass="19798">MAVRRTRGRVRVVAAAVVVGGVLAGCAGQPGAAAVVDGRTITTAELATAYEQLTPIFNGAGPQDVLGVLITEPFAAQVAADEGVGVNDEQAMALLRQVAVQAVGEERGAALEFGPGAIAVARYSLAASALQDLPDAQGAAEAYQERVAAADIEVNPRYGEFTDDLVVAPPAAPSWVVPEGGRAAADDATPEPSPTP</sequence>
<dbReference type="Proteomes" id="UP000614741">
    <property type="component" value="Unassembled WGS sequence"/>
</dbReference>